<comment type="similarity">
    <text evidence="3">Belongs to the methyltransferase superfamily. Arsenite methyltransferase family.</text>
</comment>
<evidence type="ECO:0000313" key="10">
    <source>
        <dbReference type="EMBL" id="CAF0858176.1"/>
    </source>
</evidence>
<dbReference type="PANTHER" id="PTHR43675:SF8">
    <property type="entry name" value="ARSENITE METHYLTRANSFERASE"/>
    <property type="match status" value="1"/>
</dbReference>
<comment type="catalytic activity">
    <reaction evidence="8">
        <text>arsenic triglutathione + 3 [thioredoxin]-dithiol + 3 S-adenosyl-L-methionine = trimethylarsine + 3 [thioredoxin]-disulfide + 3 glutathione + 3 S-adenosyl-L-homocysteine + 3 H(+)</text>
        <dbReference type="Rhea" id="RHEA:69432"/>
        <dbReference type="Rhea" id="RHEA-COMP:10698"/>
        <dbReference type="Rhea" id="RHEA-COMP:10700"/>
        <dbReference type="ChEBI" id="CHEBI:15378"/>
        <dbReference type="ChEBI" id="CHEBI:27130"/>
        <dbReference type="ChEBI" id="CHEBI:29950"/>
        <dbReference type="ChEBI" id="CHEBI:50058"/>
        <dbReference type="ChEBI" id="CHEBI:57856"/>
        <dbReference type="ChEBI" id="CHEBI:57925"/>
        <dbReference type="ChEBI" id="CHEBI:59789"/>
        <dbReference type="ChEBI" id="CHEBI:183640"/>
        <dbReference type="EC" id="2.1.1.137"/>
    </reaction>
</comment>
<feature type="domain" description="Methyltransferase" evidence="9">
    <location>
        <begin position="85"/>
        <end position="230"/>
    </location>
</feature>
<evidence type="ECO:0000256" key="7">
    <source>
        <dbReference type="ARBA" id="ARBA00047943"/>
    </source>
</evidence>
<dbReference type="InterPro" id="IPR029063">
    <property type="entry name" value="SAM-dependent_MTases_sf"/>
</dbReference>
<evidence type="ECO:0000256" key="3">
    <source>
        <dbReference type="ARBA" id="ARBA00034487"/>
    </source>
</evidence>
<evidence type="ECO:0000256" key="6">
    <source>
        <dbReference type="ARBA" id="ARBA00047941"/>
    </source>
</evidence>
<evidence type="ECO:0000256" key="2">
    <source>
        <dbReference type="ARBA" id="ARBA00022691"/>
    </source>
</evidence>
<sequence length="275" mass="29660">MSCCPNVNEAKLKDAVKSCYGQLASETSNQKSFGNPLSCCGATCFPEKDYNKQLGYTDEELNSVPDEAILGLGCGNPNAIAQIQPGQIVLDLGSGAGFDCFIARRKVGDSGRVIGVDMTIDMIEKARKIAEKNGYANVEFRHGEIESLPVEDNTVDVIISNCVVNLSPAKDKVYKESFRVLKPGGKIAISDVVATSPLPEWLKNDQDLYNGCMGGASTLDELNSYLNEAGFKCIKIDINENSRQFIKGWESTGQVQNYVASATIQATKPSGKCCC</sequence>
<gene>
    <name evidence="10" type="ORF">OXX778_LOCUS9300</name>
</gene>
<dbReference type="InterPro" id="IPR025714">
    <property type="entry name" value="Methyltranfer_dom"/>
</dbReference>
<proteinExistence type="inferred from homology"/>
<evidence type="ECO:0000256" key="4">
    <source>
        <dbReference type="ARBA" id="ARBA00034521"/>
    </source>
</evidence>
<protein>
    <recommendedName>
        <fullName evidence="5">Arsenite methyltransferase</fullName>
        <ecNumber evidence="4">2.1.1.137</ecNumber>
    </recommendedName>
</protein>
<keyword evidence="2" id="KW-0949">S-adenosyl-L-methionine</keyword>
<evidence type="ECO:0000259" key="9">
    <source>
        <dbReference type="Pfam" id="PF13847"/>
    </source>
</evidence>
<evidence type="ECO:0000256" key="8">
    <source>
        <dbReference type="ARBA" id="ARBA00048428"/>
    </source>
</evidence>
<dbReference type="SUPFAM" id="SSF53335">
    <property type="entry name" value="S-adenosyl-L-methionine-dependent methyltransferases"/>
    <property type="match status" value="1"/>
</dbReference>
<name>A0A813WAH0_9BILA</name>
<organism evidence="10 11">
    <name type="scientific">Brachionus calyciflorus</name>
    <dbReference type="NCBI Taxonomy" id="104777"/>
    <lineage>
        <taxon>Eukaryota</taxon>
        <taxon>Metazoa</taxon>
        <taxon>Spiralia</taxon>
        <taxon>Gnathifera</taxon>
        <taxon>Rotifera</taxon>
        <taxon>Eurotatoria</taxon>
        <taxon>Monogononta</taxon>
        <taxon>Pseudotrocha</taxon>
        <taxon>Ploima</taxon>
        <taxon>Brachionidae</taxon>
        <taxon>Brachionus</taxon>
    </lineage>
</organism>
<evidence type="ECO:0000256" key="5">
    <source>
        <dbReference type="ARBA" id="ARBA00034545"/>
    </source>
</evidence>
<keyword evidence="1" id="KW-0808">Transferase</keyword>
<dbReference type="OrthoDB" id="8300214at2759"/>
<dbReference type="InterPro" id="IPR026669">
    <property type="entry name" value="Arsenite_MeTrfase-like"/>
</dbReference>
<dbReference type="AlphaFoldDB" id="A0A813WAH0"/>
<dbReference type="PANTHER" id="PTHR43675">
    <property type="entry name" value="ARSENITE METHYLTRANSFERASE"/>
    <property type="match status" value="1"/>
</dbReference>
<dbReference type="CDD" id="cd02440">
    <property type="entry name" value="AdoMet_MTases"/>
    <property type="match status" value="1"/>
</dbReference>
<comment type="catalytic activity">
    <reaction evidence="6">
        <text>arsenic triglutathione + [thioredoxin]-dithiol + S-adenosyl-L-methionine + 2 H2O = methylarsonous acid + [thioredoxin]-disulfide + 3 glutathione + S-adenosyl-L-homocysteine + H(+)</text>
        <dbReference type="Rhea" id="RHEA:69460"/>
        <dbReference type="Rhea" id="RHEA-COMP:10698"/>
        <dbReference type="Rhea" id="RHEA-COMP:10700"/>
        <dbReference type="ChEBI" id="CHEBI:15377"/>
        <dbReference type="ChEBI" id="CHEBI:15378"/>
        <dbReference type="ChEBI" id="CHEBI:17826"/>
        <dbReference type="ChEBI" id="CHEBI:29950"/>
        <dbReference type="ChEBI" id="CHEBI:50058"/>
        <dbReference type="ChEBI" id="CHEBI:57856"/>
        <dbReference type="ChEBI" id="CHEBI:57925"/>
        <dbReference type="ChEBI" id="CHEBI:59789"/>
        <dbReference type="ChEBI" id="CHEBI:183640"/>
        <dbReference type="EC" id="2.1.1.137"/>
    </reaction>
</comment>
<evidence type="ECO:0000256" key="1">
    <source>
        <dbReference type="ARBA" id="ARBA00022679"/>
    </source>
</evidence>
<comment type="catalytic activity">
    <reaction evidence="7">
        <text>arsenic triglutathione + 2 [thioredoxin]-dithiol + 2 S-adenosyl-L-methionine + H2O = dimethylarsinous acid + 2 [thioredoxin]-disulfide + 3 glutathione + 2 S-adenosyl-L-homocysteine + 2 H(+)</text>
        <dbReference type="Rhea" id="RHEA:69464"/>
        <dbReference type="Rhea" id="RHEA-COMP:10698"/>
        <dbReference type="Rhea" id="RHEA-COMP:10700"/>
        <dbReference type="ChEBI" id="CHEBI:15377"/>
        <dbReference type="ChEBI" id="CHEBI:15378"/>
        <dbReference type="ChEBI" id="CHEBI:23808"/>
        <dbReference type="ChEBI" id="CHEBI:29950"/>
        <dbReference type="ChEBI" id="CHEBI:50058"/>
        <dbReference type="ChEBI" id="CHEBI:57856"/>
        <dbReference type="ChEBI" id="CHEBI:57925"/>
        <dbReference type="ChEBI" id="CHEBI:59789"/>
        <dbReference type="ChEBI" id="CHEBI:183640"/>
        <dbReference type="EC" id="2.1.1.137"/>
    </reaction>
</comment>
<dbReference type="NCBIfam" id="NF008823">
    <property type="entry name" value="PRK11873.1"/>
    <property type="match status" value="1"/>
</dbReference>
<comment type="caution">
    <text evidence="10">The sequence shown here is derived from an EMBL/GenBank/DDBJ whole genome shotgun (WGS) entry which is preliminary data.</text>
</comment>
<accession>A0A813WAH0</accession>
<dbReference type="GO" id="GO:0030791">
    <property type="term" value="F:arsenite methyltransferase activity"/>
    <property type="evidence" value="ECO:0007669"/>
    <property type="project" value="UniProtKB-EC"/>
</dbReference>
<dbReference type="Gene3D" id="3.40.50.150">
    <property type="entry name" value="Vaccinia Virus protein VP39"/>
    <property type="match status" value="1"/>
</dbReference>
<dbReference type="Pfam" id="PF13847">
    <property type="entry name" value="Methyltransf_31"/>
    <property type="match status" value="1"/>
</dbReference>
<dbReference type="EMBL" id="CAJNOC010001361">
    <property type="protein sequence ID" value="CAF0858176.1"/>
    <property type="molecule type" value="Genomic_DNA"/>
</dbReference>
<evidence type="ECO:0000313" key="11">
    <source>
        <dbReference type="Proteomes" id="UP000663879"/>
    </source>
</evidence>
<dbReference type="EC" id="2.1.1.137" evidence="4"/>
<reference evidence="10" key="1">
    <citation type="submission" date="2021-02" db="EMBL/GenBank/DDBJ databases">
        <authorList>
            <person name="Nowell W R."/>
        </authorList>
    </citation>
    <scope>NUCLEOTIDE SEQUENCE</scope>
    <source>
        <strain evidence="10">Ploen Becks lab</strain>
    </source>
</reference>
<dbReference type="Proteomes" id="UP000663879">
    <property type="component" value="Unassembled WGS sequence"/>
</dbReference>
<keyword evidence="11" id="KW-1185">Reference proteome</keyword>